<dbReference type="EMBL" id="BMAV01020935">
    <property type="protein sequence ID" value="GFY74762.1"/>
    <property type="molecule type" value="Genomic_DNA"/>
</dbReference>
<sequence length="107" mass="12284">MGKSIPWNDACCERRSMGHFSSLRPIIRVIDFTVCHRAVMEHNTPCCVCVLCVYPCTSRGVLLKVVWGQVGGRRRWSDCDKQMFLSKMRDGSDCTRSGIDFRILLQR</sequence>
<comment type="caution">
    <text evidence="1">The sequence shown here is derived from an EMBL/GenBank/DDBJ whole genome shotgun (WGS) entry which is preliminary data.</text>
</comment>
<keyword evidence="2" id="KW-1185">Reference proteome</keyword>
<dbReference type="AlphaFoldDB" id="A0A8X6YQL4"/>
<reference evidence="1" key="1">
    <citation type="submission" date="2020-08" db="EMBL/GenBank/DDBJ databases">
        <title>Multicomponent nature underlies the extraordinary mechanical properties of spider dragline silk.</title>
        <authorList>
            <person name="Kono N."/>
            <person name="Nakamura H."/>
            <person name="Mori M."/>
            <person name="Yoshida Y."/>
            <person name="Ohtoshi R."/>
            <person name="Malay A.D."/>
            <person name="Moran D.A.P."/>
            <person name="Tomita M."/>
            <person name="Numata K."/>
            <person name="Arakawa K."/>
        </authorList>
    </citation>
    <scope>NUCLEOTIDE SEQUENCE</scope>
</reference>
<evidence type="ECO:0000313" key="1">
    <source>
        <dbReference type="EMBL" id="GFY74762.1"/>
    </source>
</evidence>
<name>A0A8X6YQL4_9ARAC</name>
<organism evidence="1 2">
    <name type="scientific">Trichonephila inaurata madagascariensis</name>
    <dbReference type="NCBI Taxonomy" id="2747483"/>
    <lineage>
        <taxon>Eukaryota</taxon>
        <taxon>Metazoa</taxon>
        <taxon>Ecdysozoa</taxon>
        <taxon>Arthropoda</taxon>
        <taxon>Chelicerata</taxon>
        <taxon>Arachnida</taxon>
        <taxon>Araneae</taxon>
        <taxon>Araneomorphae</taxon>
        <taxon>Entelegynae</taxon>
        <taxon>Araneoidea</taxon>
        <taxon>Nephilidae</taxon>
        <taxon>Trichonephila</taxon>
        <taxon>Trichonephila inaurata</taxon>
    </lineage>
</organism>
<evidence type="ECO:0000313" key="2">
    <source>
        <dbReference type="Proteomes" id="UP000886998"/>
    </source>
</evidence>
<proteinExistence type="predicted"/>
<accession>A0A8X6YQL4</accession>
<gene>
    <name evidence="1" type="ORF">TNIN_490931</name>
</gene>
<dbReference type="Proteomes" id="UP000886998">
    <property type="component" value="Unassembled WGS sequence"/>
</dbReference>
<protein>
    <submittedName>
        <fullName evidence="1">Uncharacterized protein</fullName>
    </submittedName>
</protein>